<dbReference type="PANTHER" id="PTHR48104">
    <property type="entry name" value="METACASPASE-4"/>
    <property type="match status" value="1"/>
</dbReference>
<evidence type="ECO:0000256" key="1">
    <source>
        <dbReference type="ARBA" id="ARBA00009005"/>
    </source>
</evidence>
<feature type="domain" description="Peptidase C14 caspase" evidence="2">
    <location>
        <begin position="1"/>
        <end position="124"/>
    </location>
</feature>
<evidence type="ECO:0000313" key="4">
    <source>
        <dbReference type="Proteomes" id="UP000772434"/>
    </source>
</evidence>
<dbReference type="GO" id="GO:0006508">
    <property type="term" value="P:proteolysis"/>
    <property type="evidence" value="ECO:0007669"/>
    <property type="project" value="InterPro"/>
</dbReference>
<feature type="non-terminal residue" evidence="3">
    <location>
        <position position="1"/>
    </location>
</feature>
<comment type="similarity">
    <text evidence="1">Belongs to the peptidase C14B family.</text>
</comment>
<dbReference type="InterPro" id="IPR050452">
    <property type="entry name" value="Metacaspase"/>
</dbReference>
<evidence type="ECO:0000259" key="2">
    <source>
        <dbReference type="Pfam" id="PF00656"/>
    </source>
</evidence>
<accession>A0A9P5P416</accession>
<name>A0A9P5P416_9AGAR</name>
<dbReference type="Gene3D" id="3.40.50.1460">
    <property type="match status" value="1"/>
</dbReference>
<protein>
    <recommendedName>
        <fullName evidence="2">Peptidase C14 caspase domain-containing protein</fullName>
    </recommendedName>
</protein>
<dbReference type="AlphaFoldDB" id="A0A9P5P416"/>
<comment type="caution">
    <text evidence="3">The sequence shown here is derived from an EMBL/GenBank/DDBJ whole genome shotgun (WGS) entry which is preliminary data.</text>
</comment>
<feature type="non-terminal residue" evidence="3">
    <location>
        <position position="153"/>
    </location>
</feature>
<sequence>WAVIVGINNYDDGATGNLCGCVSDALLMYDYLTVDLGVPQSHISLLLSPALSDPDISFKYGAPKRDKILNALYDLRDNNDIRTDDNIVLFFAGHGTSYKLAEPNIEAICPMDRNTSQLSSDGDIVLDISDREINVILGEMAKKTNNITVILDC</sequence>
<organism evidence="3 4">
    <name type="scientific">Rhodocollybia butyracea</name>
    <dbReference type="NCBI Taxonomy" id="206335"/>
    <lineage>
        <taxon>Eukaryota</taxon>
        <taxon>Fungi</taxon>
        <taxon>Dikarya</taxon>
        <taxon>Basidiomycota</taxon>
        <taxon>Agaricomycotina</taxon>
        <taxon>Agaricomycetes</taxon>
        <taxon>Agaricomycetidae</taxon>
        <taxon>Agaricales</taxon>
        <taxon>Marasmiineae</taxon>
        <taxon>Omphalotaceae</taxon>
        <taxon>Rhodocollybia</taxon>
    </lineage>
</organism>
<dbReference type="EMBL" id="JADNRY010001342">
    <property type="protein sequence ID" value="KAF9017712.1"/>
    <property type="molecule type" value="Genomic_DNA"/>
</dbReference>
<dbReference type="GO" id="GO:0005737">
    <property type="term" value="C:cytoplasm"/>
    <property type="evidence" value="ECO:0007669"/>
    <property type="project" value="TreeGrafter"/>
</dbReference>
<dbReference type="GO" id="GO:0004197">
    <property type="term" value="F:cysteine-type endopeptidase activity"/>
    <property type="evidence" value="ECO:0007669"/>
    <property type="project" value="InterPro"/>
</dbReference>
<reference evidence="3" key="1">
    <citation type="submission" date="2020-11" db="EMBL/GenBank/DDBJ databases">
        <authorList>
            <consortium name="DOE Joint Genome Institute"/>
            <person name="Ahrendt S."/>
            <person name="Riley R."/>
            <person name="Andreopoulos W."/>
            <person name="Labutti K."/>
            <person name="Pangilinan J."/>
            <person name="Ruiz-Duenas F.J."/>
            <person name="Barrasa J.M."/>
            <person name="Sanchez-Garcia M."/>
            <person name="Camarero S."/>
            <person name="Miyauchi S."/>
            <person name="Serrano A."/>
            <person name="Linde D."/>
            <person name="Babiker R."/>
            <person name="Drula E."/>
            <person name="Ayuso-Fernandez I."/>
            <person name="Pacheco R."/>
            <person name="Padilla G."/>
            <person name="Ferreira P."/>
            <person name="Barriuso J."/>
            <person name="Kellner H."/>
            <person name="Castanera R."/>
            <person name="Alfaro M."/>
            <person name="Ramirez L."/>
            <person name="Pisabarro A.G."/>
            <person name="Kuo A."/>
            <person name="Tritt A."/>
            <person name="Lipzen A."/>
            <person name="He G."/>
            <person name="Yan M."/>
            <person name="Ng V."/>
            <person name="Cullen D."/>
            <person name="Martin F."/>
            <person name="Rosso M.-N."/>
            <person name="Henrissat B."/>
            <person name="Hibbett D."/>
            <person name="Martinez A.T."/>
            <person name="Grigoriev I.V."/>
        </authorList>
    </citation>
    <scope>NUCLEOTIDE SEQUENCE</scope>
    <source>
        <strain evidence="3">AH 40177</strain>
    </source>
</reference>
<gene>
    <name evidence="3" type="ORF">BDP27DRAFT_1149522</name>
</gene>
<proteinExistence type="inferred from homology"/>
<dbReference type="Pfam" id="PF00656">
    <property type="entry name" value="Peptidase_C14"/>
    <property type="match status" value="1"/>
</dbReference>
<dbReference type="InterPro" id="IPR011600">
    <property type="entry name" value="Pept_C14_caspase"/>
</dbReference>
<dbReference type="OrthoDB" id="10255174at2759"/>
<dbReference type="PANTHER" id="PTHR48104:SF30">
    <property type="entry name" value="METACASPASE-1"/>
    <property type="match status" value="1"/>
</dbReference>
<dbReference type="Proteomes" id="UP000772434">
    <property type="component" value="Unassembled WGS sequence"/>
</dbReference>
<keyword evidence="4" id="KW-1185">Reference proteome</keyword>
<evidence type="ECO:0000313" key="3">
    <source>
        <dbReference type="EMBL" id="KAF9017712.1"/>
    </source>
</evidence>